<reference evidence="1" key="1">
    <citation type="submission" date="2023-03" db="EMBL/GenBank/DDBJ databases">
        <title>Massive genome expansion in bonnet fungi (Mycena s.s.) driven by repeated elements and novel gene families across ecological guilds.</title>
        <authorList>
            <consortium name="Lawrence Berkeley National Laboratory"/>
            <person name="Harder C.B."/>
            <person name="Miyauchi S."/>
            <person name="Viragh M."/>
            <person name="Kuo A."/>
            <person name="Thoen E."/>
            <person name="Andreopoulos B."/>
            <person name="Lu D."/>
            <person name="Skrede I."/>
            <person name="Drula E."/>
            <person name="Henrissat B."/>
            <person name="Morin E."/>
            <person name="Kohler A."/>
            <person name="Barry K."/>
            <person name="LaButti K."/>
            <person name="Morin E."/>
            <person name="Salamov A."/>
            <person name="Lipzen A."/>
            <person name="Mereny Z."/>
            <person name="Hegedus B."/>
            <person name="Baldrian P."/>
            <person name="Stursova M."/>
            <person name="Weitz H."/>
            <person name="Taylor A."/>
            <person name="Grigoriev I.V."/>
            <person name="Nagy L.G."/>
            <person name="Martin F."/>
            <person name="Kauserud H."/>
        </authorList>
    </citation>
    <scope>NUCLEOTIDE SEQUENCE</scope>
    <source>
        <strain evidence="1">CBHHK067</strain>
    </source>
</reference>
<evidence type="ECO:0000313" key="2">
    <source>
        <dbReference type="Proteomes" id="UP001221757"/>
    </source>
</evidence>
<organism evidence="1 2">
    <name type="scientific">Mycena rosella</name>
    <name type="common">Pink bonnet</name>
    <name type="synonym">Agaricus rosellus</name>
    <dbReference type="NCBI Taxonomy" id="1033263"/>
    <lineage>
        <taxon>Eukaryota</taxon>
        <taxon>Fungi</taxon>
        <taxon>Dikarya</taxon>
        <taxon>Basidiomycota</taxon>
        <taxon>Agaricomycotina</taxon>
        <taxon>Agaricomycetes</taxon>
        <taxon>Agaricomycetidae</taxon>
        <taxon>Agaricales</taxon>
        <taxon>Marasmiineae</taxon>
        <taxon>Mycenaceae</taxon>
        <taxon>Mycena</taxon>
    </lineage>
</organism>
<accession>A0AAD7CXB0</accession>
<keyword evidence="2" id="KW-1185">Reference proteome</keyword>
<dbReference type="AlphaFoldDB" id="A0AAD7CXB0"/>
<protein>
    <submittedName>
        <fullName evidence="1">Uncharacterized protein</fullName>
    </submittedName>
</protein>
<sequence length="79" mass="8878">MTDRDQFVSISCRPEFAGHSVEELRLSFLHTGAELTSAQIFAGATLGANPSSRHLTIPIPSPRKIPHKYKYKLRSNREI</sequence>
<dbReference type="EMBL" id="JARKIE010000207">
    <property type="protein sequence ID" value="KAJ7667051.1"/>
    <property type="molecule type" value="Genomic_DNA"/>
</dbReference>
<proteinExistence type="predicted"/>
<comment type="caution">
    <text evidence="1">The sequence shown here is derived from an EMBL/GenBank/DDBJ whole genome shotgun (WGS) entry which is preliminary data.</text>
</comment>
<gene>
    <name evidence="1" type="ORF">B0H17DRAFT_1210542</name>
</gene>
<dbReference type="Proteomes" id="UP001221757">
    <property type="component" value="Unassembled WGS sequence"/>
</dbReference>
<name>A0AAD7CXB0_MYCRO</name>
<evidence type="ECO:0000313" key="1">
    <source>
        <dbReference type="EMBL" id="KAJ7667051.1"/>
    </source>
</evidence>